<dbReference type="FunFam" id="3.40.50.300:FF:000042">
    <property type="entry name" value="Maltose/maltodextrin ABC transporter, ATP-binding protein"/>
    <property type="match status" value="1"/>
</dbReference>
<evidence type="ECO:0000256" key="1">
    <source>
        <dbReference type="ARBA" id="ARBA00022448"/>
    </source>
</evidence>
<protein>
    <submittedName>
        <fullName evidence="4">Polyamine ABC transporter ATP-binding protein</fullName>
    </submittedName>
</protein>
<dbReference type="Proteomes" id="UP000216961">
    <property type="component" value="Unassembled WGS sequence"/>
</dbReference>
<dbReference type="GO" id="GO:0043190">
    <property type="term" value="C:ATP-binding cassette (ABC) transporter complex"/>
    <property type="evidence" value="ECO:0007669"/>
    <property type="project" value="UniProtKB-ARBA"/>
</dbReference>
<dbReference type="InterPro" id="IPR050093">
    <property type="entry name" value="ABC_SmlMolc_Importer"/>
</dbReference>
<dbReference type="Gene3D" id="2.40.50.100">
    <property type="match status" value="1"/>
</dbReference>
<dbReference type="InterPro" id="IPR027417">
    <property type="entry name" value="P-loop_NTPase"/>
</dbReference>
<gene>
    <name evidence="4" type="ORF">CHH57_11140</name>
</gene>
<keyword evidence="3 4" id="KW-0067">ATP-binding</keyword>
<dbReference type="PANTHER" id="PTHR42781:SF4">
    <property type="entry name" value="SPERMIDINE_PUTRESCINE IMPORT ATP-BINDING PROTEIN POTA"/>
    <property type="match status" value="1"/>
</dbReference>
<evidence type="ECO:0000256" key="3">
    <source>
        <dbReference type="ARBA" id="ARBA00022840"/>
    </source>
</evidence>
<dbReference type="GO" id="GO:0005524">
    <property type="term" value="F:ATP binding"/>
    <property type="evidence" value="ECO:0007669"/>
    <property type="project" value="UniProtKB-KW"/>
</dbReference>
<evidence type="ECO:0000313" key="5">
    <source>
        <dbReference type="Proteomes" id="UP000216961"/>
    </source>
</evidence>
<dbReference type="InterPro" id="IPR008995">
    <property type="entry name" value="Mo/tungstate-bd_C_term_dom"/>
</dbReference>
<dbReference type="Pfam" id="PF00005">
    <property type="entry name" value="ABC_tran"/>
    <property type="match status" value="1"/>
</dbReference>
<dbReference type="AlphaFoldDB" id="A0A268FCK1"/>
<dbReference type="EMBL" id="NPBQ01000070">
    <property type="protein sequence ID" value="PAD83096.1"/>
    <property type="molecule type" value="Genomic_DNA"/>
</dbReference>
<reference evidence="4 5" key="1">
    <citation type="submission" date="2017-07" db="EMBL/GenBank/DDBJ databases">
        <title>Isolation and whole genome analysis of endospore-forming bacteria from heroin.</title>
        <authorList>
            <person name="Kalinowski J."/>
            <person name="Ahrens B."/>
            <person name="Al-Dilaimi A."/>
            <person name="Winkler A."/>
            <person name="Wibberg D."/>
            <person name="Schleenbecker U."/>
            <person name="Ruckert C."/>
            <person name="Wolfel R."/>
            <person name="Grass G."/>
        </authorList>
    </citation>
    <scope>NUCLEOTIDE SEQUENCE [LARGE SCALE GENOMIC DNA]</scope>
    <source>
        <strain evidence="4 5">7521-2</strain>
    </source>
</reference>
<name>A0A268FCK1_NIACI</name>
<evidence type="ECO:0000256" key="2">
    <source>
        <dbReference type="ARBA" id="ARBA00022741"/>
    </source>
</evidence>
<dbReference type="GO" id="GO:0016887">
    <property type="term" value="F:ATP hydrolysis activity"/>
    <property type="evidence" value="ECO:0007669"/>
    <property type="project" value="InterPro"/>
</dbReference>
<dbReference type="RefSeq" id="WP_095330297.1">
    <property type="nucleotide sequence ID" value="NZ_CP026031.1"/>
</dbReference>
<comment type="caution">
    <text evidence="4">The sequence shown here is derived from an EMBL/GenBank/DDBJ whole genome shotgun (WGS) entry which is preliminary data.</text>
</comment>
<keyword evidence="2" id="KW-0547">Nucleotide-binding</keyword>
<dbReference type="PROSITE" id="PS00211">
    <property type="entry name" value="ABC_TRANSPORTER_1"/>
    <property type="match status" value="1"/>
</dbReference>
<evidence type="ECO:0000313" key="4">
    <source>
        <dbReference type="EMBL" id="PAD83096.1"/>
    </source>
</evidence>
<proteinExistence type="predicted"/>
<dbReference type="PANTHER" id="PTHR42781">
    <property type="entry name" value="SPERMIDINE/PUTRESCINE IMPORT ATP-BINDING PROTEIN POTA"/>
    <property type="match status" value="1"/>
</dbReference>
<dbReference type="KEGG" id="bcir:C2I06_13830"/>
<dbReference type="InterPro" id="IPR003439">
    <property type="entry name" value="ABC_transporter-like_ATP-bd"/>
</dbReference>
<dbReference type="InterPro" id="IPR003593">
    <property type="entry name" value="AAA+_ATPase"/>
</dbReference>
<dbReference type="Gene3D" id="3.40.50.300">
    <property type="entry name" value="P-loop containing nucleotide triphosphate hydrolases"/>
    <property type="match status" value="1"/>
</dbReference>
<dbReference type="SUPFAM" id="SSF50331">
    <property type="entry name" value="MOP-like"/>
    <property type="match status" value="1"/>
</dbReference>
<dbReference type="SUPFAM" id="SSF52540">
    <property type="entry name" value="P-loop containing nucleoside triphosphate hydrolases"/>
    <property type="match status" value="1"/>
</dbReference>
<keyword evidence="1" id="KW-0813">Transport</keyword>
<organism evidence="4 5">
    <name type="scientific">Niallia circulans</name>
    <name type="common">Bacillus circulans</name>
    <dbReference type="NCBI Taxonomy" id="1397"/>
    <lineage>
        <taxon>Bacteria</taxon>
        <taxon>Bacillati</taxon>
        <taxon>Bacillota</taxon>
        <taxon>Bacilli</taxon>
        <taxon>Bacillales</taxon>
        <taxon>Bacillaceae</taxon>
        <taxon>Niallia</taxon>
    </lineage>
</organism>
<dbReference type="SMART" id="SM00382">
    <property type="entry name" value="AAA"/>
    <property type="match status" value="1"/>
</dbReference>
<accession>A0A268FCK1</accession>
<dbReference type="InterPro" id="IPR017871">
    <property type="entry name" value="ABC_transporter-like_CS"/>
</dbReference>
<dbReference type="GO" id="GO:0140359">
    <property type="term" value="F:ABC-type transporter activity"/>
    <property type="evidence" value="ECO:0007669"/>
    <property type="project" value="UniProtKB-ARBA"/>
</dbReference>
<sequence>MEQSVLANTESAASKAIKNTTSTKVEIKNLTKQFGESTAVNNANLTIESGEFMTFLGPSGCGKTTILSMVLGTLEPTSGDILFNGSPINHIAMNRRDIGMVFQNYALFPHMTVSQNIAFGLDMRKVEKKEKKRRVQEAVEMVQLNGLENRFIKELSGGQQQRVALARALVIRPKVLLLDEPLSNLDAKLRKDMRIQIKKIHDELAITTIYVTHDQEEALSLSTKIAVMSKGEIQQLGTPKEIFGKPKNHFVANFLGYANFIKGKIVSKNNDHFIFESDAKLRLEIKGDGRHQVGDSVLLTIKPEMIEIVSNDRIGANVIEGEILVGDYVGSTTGYEIKTKDGSILKTSVLGLDPYKAHQKVKLYLNPAKIIILDEG</sequence>
<dbReference type="PROSITE" id="PS50893">
    <property type="entry name" value="ABC_TRANSPORTER_2"/>
    <property type="match status" value="1"/>
</dbReference>